<evidence type="ECO:0000256" key="3">
    <source>
        <dbReference type="ARBA" id="ARBA00022723"/>
    </source>
</evidence>
<proteinExistence type="inferred from homology"/>
<evidence type="ECO:0000259" key="8">
    <source>
        <dbReference type="Pfam" id="PF08240"/>
    </source>
</evidence>
<dbReference type="Proteomes" id="UP000283895">
    <property type="component" value="Unassembled WGS sequence"/>
</dbReference>
<evidence type="ECO:0000256" key="2">
    <source>
        <dbReference type="ARBA" id="ARBA00008072"/>
    </source>
</evidence>
<comment type="similarity">
    <text evidence="2 6">Belongs to the zinc-containing alcohol dehydrogenase family.</text>
</comment>
<evidence type="ECO:0008006" key="11">
    <source>
        <dbReference type="Google" id="ProtNLM"/>
    </source>
</evidence>
<keyword evidence="3 6" id="KW-0479">Metal-binding</keyword>
<dbReference type="SUPFAM" id="SSF50129">
    <property type="entry name" value="GroES-like"/>
    <property type="match status" value="1"/>
</dbReference>
<evidence type="ECO:0000259" key="7">
    <source>
        <dbReference type="Pfam" id="PF00107"/>
    </source>
</evidence>
<dbReference type="SUPFAM" id="SSF51735">
    <property type="entry name" value="NAD(P)-binding Rossmann-fold domains"/>
    <property type="match status" value="1"/>
</dbReference>
<dbReference type="OrthoDB" id="1879366at2759"/>
<organism evidence="9 10">
    <name type="scientific">Cytospora schulzeri</name>
    <dbReference type="NCBI Taxonomy" id="448051"/>
    <lineage>
        <taxon>Eukaryota</taxon>
        <taxon>Fungi</taxon>
        <taxon>Dikarya</taxon>
        <taxon>Ascomycota</taxon>
        <taxon>Pezizomycotina</taxon>
        <taxon>Sordariomycetes</taxon>
        <taxon>Sordariomycetidae</taxon>
        <taxon>Diaporthales</taxon>
        <taxon>Cytosporaceae</taxon>
        <taxon>Cytospora</taxon>
    </lineage>
</organism>
<evidence type="ECO:0000256" key="6">
    <source>
        <dbReference type="RuleBase" id="RU361277"/>
    </source>
</evidence>
<dbReference type="Pfam" id="PF00107">
    <property type="entry name" value="ADH_zinc_N"/>
    <property type="match status" value="1"/>
</dbReference>
<dbReference type="InterPro" id="IPR013149">
    <property type="entry name" value="ADH-like_C"/>
</dbReference>
<dbReference type="GO" id="GO:0004022">
    <property type="term" value="F:alcohol dehydrogenase (NAD+) activity"/>
    <property type="evidence" value="ECO:0007669"/>
    <property type="project" value="TreeGrafter"/>
</dbReference>
<dbReference type="PROSITE" id="PS00059">
    <property type="entry name" value="ADH_ZINC"/>
    <property type="match status" value="1"/>
</dbReference>
<feature type="domain" description="Alcohol dehydrogenase-like N-terminal" evidence="8">
    <location>
        <begin position="41"/>
        <end position="155"/>
    </location>
</feature>
<accession>A0A423WMC3</accession>
<keyword evidence="10" id="KW-1185">Reference proteome</keyword>
<comment type="cofactor">
    <cofactor evidence="1 6">
        <name>Zn(2+)</name>
        <dbReference type="ChEBI" id="CHEBI:29105"/>
    </cofactor>
</comment>
<dbReference type="GO" id="GO:0005737">
    <property type="term" value="C:cytoplasm"/>
    <property type="evidence" value="ECO:0007669"/>
    <property type="project" value="TreeGrafter"/>
</dbReference>
<keyword evidence="4 6" id="KW-0862">Zinc</keyword>
<dbReference type="PANTHER" id="PTHR42940:SF1">
    <property type="entry name" value="ENOYL REDUCTASE (ER) DOMAIN-CONTAINING PROTEIN"/>
    <property type="match status" value="1"/>
</dbReference>
<dbReference type="EMBL" id="LKEA01000014">
    <property type="protein sequence ID" value="ROW04493.1"/>
    <property type="molecule type" value="Genomic_DNA"/>
</dbReference>
<dbReference type="Gene3D" id="3.40.50.720">
    <property type="entry name" value="NAD(P)-binding Rossmann-like Domain"/>
    <property type="match status" value="1"/>
</dbReference>
<keyword evidence="5" id="KW-0560">Oxidoreductase</keyword>
<feature type="domain" description="Alcohol dehydrogenase-like C-terminal" evidence="7">
    <location>
        <begin position="196"/>
        <end position="260"/>
    </location>
</feature>
<name>A0A423WMC3_9PEZI</name>
<dbReference type="AlphaFoldDB" id="A0A423WMC3"/>
<comment type="caution">
    <text evidence="9">The sequence shown here is derived from an EMBL/GenBank/DDBJ whole genome shotgun (WGS) entry which is preliminary data.</text>
</comment>
<dbReference type="InterPro" id="IPR013154">
    <property type="entry name" value="ADH-like_N"/>
</dbReference>
<dbReference type="InterPro" id="IPR011032">
    <property type="entry name" value="GroES-like_sf"/>
</dbReference>
<protein>
    <recommendedName>
        <fullName evidence="11">Enoyl reductase (ER) domain-containing protein</fullName>
    </recommendedName>
</protein>
<dbReference type="InterPro" id="IPR036291">
    <property type="entry name" value="NAD(P)-bd_dom_sf"/>
</dbReference>
<evidence type="ECO:0000313" key="10">
    <source>
        <dbReference type="Proteomes" id="UP000283895"/>
    </source>
</evidence>
<sequence length="278" mass="29291">MSDDGEHPGFEIPEECIAGVVKNEGPNFEVEVKKVPVPEIGPEDVLIKLNATGLCSSDIHIMQADGAAPPMSSFGTICAGHEGAGVIVRVGERVKTLKVGQRAGIKPIFDCCHNCVQCKAGKENYCPNSVQAGLHVDGSYKQYVRSPERYTAIIPEGVHDYVAGPVMCSASTIYTALKYSGLRPGQWACFPGGGGGVGIQGVQLASAMGMRPIVVDTGMERKALAETAGAEAFVDFKEVENPAEKVVEITGGGAHAVLVTGQSISHHDYTTPKKNLLI</sequence>
<dbReference type="Pfam" id="PF08240">
    <property type="entry name" value="ADH_N"/>
    <property type="match status" value="1"/>
</dbReference>
<dbReference type="GO" id="GO:0008270">
    <property type="term" value="F:zinc ion binding"/>
    <property type="evidence" value="ECO:0007669"/>
    <property type="project" value="InterPro"/>
</dbReference>
<dbReference type="InterPro" id="IPR002328">
    <property type="entry name" value="ADH_Zn_CS"/>
</dbReference>
<evidence type="ECO:0000256" key="5">
    <source>
        <dbReference type="ARBA" id="ARBA00023002"/>
    </source>
</evidence>
<dbReference type="PANTHER" id="PTHR42940">
    <property type="entry name" value="ALCOHOL DEHYDROGENASE 1-RELATED"/>
    <property type="match status" value="1"/>
</dbReference>
<dbReference type="Gene3D" id="3.90.180.10">
    <property type="entry name" value="Medium-chain alcohol dehydrogenases, catalytic domain"/>
    <property type="match status" value="1"/>
</dbReference>
<gene>
    <name evidence="9" type="ORF">VMCG_04934</name>
</gene>
<evidence type="ECO:0000256" key="1">
    <source>
        <dbReference type="ARBA" id="ARBA00001947"/>
    </source>
</evidence>
<evidence type="ECO:0000256" key="4">
    <source>
        <dbReference type="ARBA" id="ARBA00022833"/>
    </source>
</evidence>
<evidence type="ECO:0000313" key="9">
    <source>
        <dbReference type="EMBL" id="ROW04493.1"/>
    </source>
</evidence>
<dbReference type="STRING" id="356882.A0A423WMC3"/>
<reference evidence="9 10" key="1">
    <citation type="submission" date="2015-09" db="EMBL/GenBank/DDBJ databases">
        <title>Host preference determinants of Valsa canker pathogens revealed by comparative genomics.</title>
        <authorList>
            <person name="Yin Z."/>
            <person name="Huang L."/>
        </authorList>
    </citation>
    <scope>NUCLEOTIDE SEQUENCE [LARGE SCALE GENOMIC DNA]</scope>
    <source>
        <strain evidence="9 10">03-1</strain>
    </source>
</reference>